<dbReference type="PANTHER" id="PTHR34405">
    <property type="entry name" value="CRISPR-ASSOCIATED ENDORIBONUCLEASE CAS2"/>
    <property type="match status" value="1"/>
</dbReference>
<evidence type="ECO:0000313" key="11">
    <source>
        <dbReference type="EMBL" id="OCS91031.1"/>
    </source>
</evidence>
<dbReference type="OrthoDB" id="9798176at2"/>
<dbReference type="EMBL" id="MATO01000031">
    <property type="protein sequence ID" value="OCS91031.1"/>
    <property type="molecule type" value="Genomic_DNA"/>
</dbReference>
<dbReference type="Proteomes" id="UP000093482">
    <property type="component" value="Unassembled WGS sequence"/>
</dbReference>
<comment type="caution">
    <text evidence="11">The sequence shown here is derived from an EMBL/GenBank/DDBJ whole genome shotgun (WGS) entry which is preliminary data.</text>
</comment>
<evidence type="ECO:0000256" key="4">
    <source>
        <dbReference type="ARBA" id="ARBA00022723"/>
    </source>
</evidence>
<protein>
    <recommendedName>
        <fullName evidence="9">CRISPR-associated endoribonuclease Cas2</fullName>
        <ecNumber evidence="9">3.1.-.-</ecNumber>
    </recommendedName>
</protein>
<dbReference type="InterPro" id="IPR019199">
    <property type="entry name" value="Virulence_VapD/CRISPR_Cas2"/>
</dbReference>
<keyword evidence="12" id="KW-1185">Reference proteome</keyword>
<accession>A0A1C0YV53</accession>
<evidence type="ECO:0000256" key="9">
    <source>
        <dbReference type="HAMAP-Rule" id="MF_01471"/>
    </source>
</evidence>
<dbReference type="EC" id="3.1.-.-" evidence="9"/>
<keyword evidence="3 9" id="KW-0540">Nuclease</keyword>
<evidence type="ECO:0000256" key="10">
    <source>
        <dbReference type="PIRNR" id="PIRNR032582"/>
    </source>
</evidence>
<feature type="binding site" evidence="9">
    <location>
        <position position="13"/>
    </location>
    <ligand>
        <name>Mg(2+)</name>
        <dbReference type="ChEBI" id="CHEBI:18420"/>
        <note>catalytic</note>
    </ligand>
</feature>
<evidence type="ECO:0000256" key="6">
    <source>
        <dbReference type="ARBA" id="ARBA00022801"/>
    </source>
</evidence>
<dbReference type="AlphaFoldDB" id="A0A1C0YV53"/>
<keyword evidence="7 9" id="KW-0460">Magnesium</keyword>
<reference evidence="11 12" key="1">
    <citation type="submission" date="2016-07" db="EMBL/GenBank/DDBJ databases">
        <title>Caryophanon latum genome sequencing.</title>
        <authorList>
            <person name="Verma A."/>
            <person name="Pal Y."/>
            <person name="Krishnamurthi S."/>
        </authorList>
    </citation>
    <scope>NUCLEOTIDE SEQUENCE [LARGE SCALE GENOMIC DNA]</scope>
    <source>
        <strain evidence="11 12">DSM 14151</strain>
    </source>
</reference>
<evidence type="ECO:0000256" key="8">
    <source>
        <dbReference type="ARBA" id="ARBA00023118"/>
    </source>
</evidence>
<keyword evidence="4 9" id="KW-0479">Metal-binding</keyword>
<comment type="function">
    <text evidence="9">CRISPR (clustered regularly interspaced short palindromic repeat), is an adaptive immune system that provides protection against mobile genetic elements (viruses, transposable elements and conjugative plasmids). CRISPR clusters contain sequences complementary to antecedent mobile elements and target invading nucleic acids. CRISPR clusters are transcribed and processed into CRISPR RNA (crRNA). Functions as a ssRNA-specific endoribonuclease. Involved in the integration of spacer DNA into the CRISPR cassette.</text>
</comment>
<dbReference type="Pfam" id="PF09827">
    <property type="entry name" value="CRISPR_Cas2"/>
    <property type="match status" value="1"/>
</dbReference>
<dbReference type="PANTHER" id="PTHR34405:SF3">
    <property type="entry name" value="CRISPR-ASSOCIATED ENDORIBONUCLEASE CAS2 3"/>
    <property type="match status" value="1"/>
</dbReference>
<keyword evidence="8 9" id="KW-0051">Antiviral defense</keyword>
<comment type="similarity">
    <text evidence="2 9 10">Belongs to the CRISPR-associated endoribonuclease Cas2 protein family.</text>
</comment>
<gene>
    <name evidence="9" type="primary">cas2</name>
    <name evidence="11" type="ORF">A6K76_09815</name>
</gene>
<comment type="cofactor">
    <cofactor evidence="1 9">
        <name>Mg(2+)</name>
        <dbReference type="ChEBI" id="CHEBI:18420"/>
    </cofactor>
</comment>
<dbReference type="CDD" id="cd09725">
    <property type="entry name" value="Cas2_I_II_III"/>
    <property type="match status" value="1"/>
</dbReference>
<dbReference type="InterPro" id="IPR021127">
    <property type="entry name" value="CRISPR_associated_Cas2"/>
</dbReference>
<evidence type="ECO:0000256" key="7">
    <source>
        <dbReference type="ARBA" id="ARBA00022842"/>
    </source>
</evidence>
<dbReference type="SUPFAM" id="SSF143430">
    <property type="entry name" value="TTP0101/SSO1404-like"/>
    <property type="match status" value="1"/>
</dbReference>
<dbReference type="PIRSF" id="PIRSF032582">
    <property type="entry name" value="Cas2"/>
    <property type="match status" value="1"/>
</dbReference>
<dbReference type="NCBIfam" id="TIGR01573">
    <property type="entry name" value="cas2"/>
    <property type="match status" value="1"/>
</dbReference>
<dbReference type="GO" id="GO:0043571">
    <property type="term" value="P:maintenance of CRISPR repeat elements"/>
    <property type="evidence" value="ECO:0007669"/>
    <property type="project" value="UniProtKB-UniRule"/>
</dbReference>
<dbReference type="GO" id="GO:0051607">
    <property type="term" value="P:defense response to virus"/>
    <property type="evidence" value="ECO:0007669"/>
    <property type="project" value="UniProtKB-UniRule"/>
</dbReference>
<comment type="subunit">
    <text evidence="9">Homodimer, forms a heterotetramer with a Cas1 homodimer.</text>
</comment>
<evidence type="ECO:0000256" key="5">
    <source>
        <dbReference type="ARBA" id="ARBA00022759"/>
    </source>
</evidence>
<evidence type="ECO:0000256" key="2">
    <source>
        <dbReference type="ARBA" id="ARBA00009959"/>
    </source>
</evidence>
<keyword evidence="6 9" id="KW-0378">Hydrolase</keyword>
<dbReference type="GO" id="GO:0046872">
    <property type="term" value="F:metal ion binding"/>
    <property type="evidence" value="ECO:0007669"/>
    <property type="project" value="UniProtKB-UniRule"/>
</dbReference>
<proteinExistence type="inferred from homology"/>
<dbReference type="HAMAP" id="MF_01471">
    <property type="entry name" value="Cas2"/>
    <property type="match status" value="1"/>
</dbReference>
<dbReference type="GO" id="GO:0004521">
    <property type="term" value="F:RNA endonuclease activity"/>
    <property type="evidence" value="ECO:0007669"/>
    <property type="project" value="UniProtKB-UniRule"/>
</dbReference>
<dbReference type="GO" id="GO:0016787">
    <property type="term" value="F:hydrolase activity"/>
    <property type="evidence" value="ECO:0007669"/>
    <property type="project" value="UniProtKB-KW"/>
</dbReference>
<dbReference type="Gene3D" id="3.30.70.240">
    <property type="match status" value="1"/>
</dbReference>
<name>A0A1C0YV53_9BACL</name>
<evidence type="ECO:0000256" key="1">
    <source>
        <dbReference type="ARBA" id="ARBA00001946"/>
    </source>
</evidence>
<organism evidence="11 12">
    <name type="scientific">Caryophanon latum</name>
    <dbReference type="NCBI Taxonomy" id="33977"/>
    <lineage>
        <taxon>Bacteria</taxon>
        <taxon>Bacillati</taxon>
        <taxon>Bacillota</taxon>
        <taxon>Bacilli</taxon>
        <taxon>Bacillales</taxon>
        <taxon>Caryophanaceae</taxon>
        <taxon>Caryophanon</taxon>
    </lineage>
</organism>
<keyword evidence="5 9" id="KW-0255">Endonuclease</keyword>
<sequence>MSTRKRHYIICYDISDGKKRQRVSKLLLNYGTRVQKSVFELYVTDARLTQCVGELRTHITDVDSVRIYNLGVAGAEQTLLLGNAKAIPTPTTHLII</sequence>
<evidence type="ECO:0000313" key="12">
    <source>
        <dbReference type="Proteomes" id="UP000093482"/>
    </source>
</evidence>
<evidence type="ECO:0000256" key="3">
    <source>
        <dbReference type="ARBA" id="ARBA00022722"/>
    </source>
</evidence>